<name>A0ABN8GT96_9BACL</name>
<proteinExistence type="inferred from homology"/>
<dbReference type="RefSeq" id="WP_236290769.1">
    <property type="nucleotide sequence ID" value="NZ_CAKMMW010000016.1"/>
</dbReference>
<keyword evidence="3" id="KW-1003">Cell membrane</keyword>
<dbReference type="SUPFAM" id="SSF161098">
    <property type="entry name" value="MetI-like"/>
    <property type="match status" value="1"/>
</dbReference>
<feature type="transmembrane region" description="Helical" evidence="7">
    <location>
        <begin position="149"/>
        <end position="169"/>
    </location>
</feature>
<protein>
    <submittedName>
        <fullName evidence="9">Diacetylchitobiose uptake system permease protein NgcG</fullName>
    </submittedName>
</protein>
<evidence type="ECO:0000256" key="7">
    <source>
        <dbReference type="RuleBase" id="RU363032"/>
    </source>
</evidence>
<organism evidence="9 10">
    <name type="scientific">Paenibacillus allorhizoplanae</name>
    <dbReference type="NCBI Taxonomy" id="2905648"/>
    <lineage>
        <taxon>Bacteria</taxon>
        <taxon>Bacillati</taxon>
        <taxon>Bacillota</taxon>
        <taxon>Bacilli</taxon>
        <taxon>Bacillales</taxon>
        <taxon>Paenibacillaceae</taxon>
        <taxon>Paenibacillus</taxon>
    </lineage>
</organism>
<evidence type="ECO:0000259" key="8">
    <source>
        <dbReference type="PROSITE" id="PS50928"/>
    </source>
</evidence>
<feature type="transmembrane region" description="Helical" evidence="7">
    <location>
        <begin position="115"/>
        <end position="137"/>
    </location>
</feature>
<dbReference type="PANTHER" id="PTHR43744:SF12">
    <property type="entry name" value="ABC TRANSPORTER PERMEASE PROTEIN MG189-RELATED"/>
    <property type="match status" value="1"/>
</dbReference>
<comment type="similarity">
    <text evidence="7">Belongs to the binding-protein-dependent transport system permease family.</text>
</comment>
<keyword evidence="4 7" id="KW-0812">Transmembrane</keyword>
<dbReference type="PROSITE" id="PS50928">
    <property type="entry name" value="ABC_TM1"/>
    <property type="match status" value="1"/>
</dbReference>
<keyword evidence="6 7" id="KW-0472">Membrane</keyword>
<comment type="caution">
    <text evidence="9">The sequence shown here is derived from an EMBL/GenBank/DDBJ whole genome shotgun (WGS) entry which is preliminary data.</text>
</comment>
<evidence type="ECO:0000256" key="1">
    <source>
        <dbReference type="ARBA" id="ARBA00004651"/>
    </source>
</evidence>
<reference evidence="9" key="1">
    <citation type="submission" date="2022-01" db="EMBL/GenBank/DDBJ databases">
        <authorList>
            <person name="Criscuolo A."/>
        </authorList>
    </citation>
    <scope>NUCLEOTIDE SEQUENCE</scope>
    <source>
        <strain evidence="9">CIP111891</strain>
    </source>
</reference>
<dbReference type="PANTHER" id="PTHR43744">
    <property type="entry name" value="ABC TRANSPORTER PERMEASE PROTEIN MG189-RELATED-RELATED"/>
    <property type="match status" value="1"/>
</dbReference>
<feature type="transmembrane region" description="Helical" evidence="7">
    <location>
        <begin position="250"/>
        <end position="269"/>
    </location>
</feature>
<evidence type="ECO:0000313" key="10">
    <source>
        <dbReference type="Proteomes" id="UP000838821"/>
    </source>
</evidence>
<dbReference type="Gene3D" id="1.10.3720.10">
    <property type="entry name" value="MetI-like"/>
    <property type="match status" value="1"/>
</dbReference>
<feature type="transmembrane region" description="Helical" evidence="7">
    <location>
        <begin position="21"/>
        <end position="39"/>
    </location>
</feature>
<dbReference type="Proteomes" id="UP000838821">
    <property type="component" value="Unassembled WGS sequence"/>
</dbReference>
<evidence type="ECO:0000256" key="5">
    <source>
        <dbReference type="ARBA" id="ARBA00022989"/>
    </source>
</evidence>
<dbReference type="InterPro" id="IPR000515">
    <property type="entry name" value="MetI-like"/>
</dbReference>
<evidence type="ECO:0000256" key="4">
    <source>
        <dbReference type="ARBA" id="ARBA00022692"/>
    </source>
</evidence>
<evidence type="ECO:0000256" key="6">
    <source>
        <dbReference type="ARBA" id="ARBA00023136"/>
    </source>
</evidence>
<keyword evidence="2 7" id="KW-0813">Transport</keyword>
<comment type="subcellular location">
    <subcellularLocation>
        <location evidence="1 7">Cell membrane</location>
        <topology evidence="1 7">Multi-pass membrane protein</topology>
    </subcellularLocation>
</comment>
<evidence type="ECO:0000256" key="2">
    <source>
        <dbReference type="ARBA" id="ARBA00022448"/>
    </source>
</evidence>
<keyword evidence="5 7" id="KW-1133">Transmembrane helix</keyword>
<gene>
    <name evidence="9" type="primary">ngcG_11</name>
    <name evidence="9" type="ORF">PAECIP111891_04604</name>
</gene>
<evidence type="ECO:0000256" key="3">
    <source>
        <dbReference type="ARBA" id="ARBA00022475"/>
    </source>
</evidence>
<feature type="domain" description="ABC transmembrane type-1" evidence="8">
    <location>
        <begin position="78"/>
        <end position="269"/>
    </location>
</feature>
<dbReference type="InterPro" id="IPR035906">
    <property type="entry name" value="MetI-like_sf"/>
</dbReference>
<feature type="transmembrane region" description="Helical" evidence="7">
    <location>
        <begin position="190"/>
        <end position="215"/>
    </location>
</feature>
<accession>A0ABN8GT96</accession>
<dbReference type="Pfam" id="PF00528">
    <property type="entry name" value="BPD_transp_1"/>
    <property type="match status" value="1"/>
</dbReference>
<evidence type="ECO:0000313" key="9">
    <source>
        <dbReference type="EMBL" id="CAH1217619.1"/>
    </source>
</evidence>
<sequence>MEIRTAQRTRQSVGAKMIIHLLLMVWSVISLFPIIWMLSTSLKEKNEIYTNASLIPRNALNFKNYIEAWNYGGFKLYVLNSLFYTTVVVVGVVLIASLAAYAISRLELVGKKTIYYVFMGTMMIPVPGAFISLFIVVSNLGLANTRLGYMLPLIAISLPISIFILKSFFDELPKEIEESAIIDGARSFQIYYKIMIPLARSAIATIVILNMLSVWNEFLLALVMFSNNKLMPIQMGLSVFVGQYTTQYELLMAAMSIMVIPVILVYVLMQKQFIQGITSGAIKG</sequence>
<keyword evidence="10" id="KW-1185">Reference proteome</keyword>
<dbReference type="CDD" id="cd06261">
    <property type="entry name" value="TM_PBP2"/>
    <property type="match status" value="1"/>
</dbReference>
<dbReference type="EMBL" id="CAKMMW010000016">
    <property type="protein sequence ID" value="CAH1217619.1"/>
    <property type="molecule type" value="Genomic_DNA"/>
</dbReference>
<feature type="transmembrane region" description="Helical" evidence="7">
    <location>
        <begin position="82"/>
        <end position="103"/>
    </location>
</feature>